<dbReference type="PROSITE" id="PS50089">
    <property type="entry name" value="ZF_RING_2"/>
    <property type="match status" value="1"/>
</dbReference>
<dbReference type="SMART" id="SM00184">
    <property type="entry name" value="RING"/>
    <property type="match status" value="1"/>
</dbReference>
<dbReference type="Pfam" id="PF13639">
    <property type="entry name" value="zf-RING_2"/>
    <property type="match status" value="1"/>
</dbReference>
<protein>
    <recommendedName>
        <fullName evidence="3">RING-type domain-containing protein</fullName>
    </recommendedName>
</protein>
<evidence type="ECO:0000259" key="3">
    <source>
        <dbReference type="PROSITE" id="PS50089"/>
    </source>
</evidence>
<dbReference type="SUPFAM" id="SSF57850">
    <property type="entry name" value="RING/U-box"/>
    <property type="match status" value="1"/>
</dbReference>
<dbReference type="STRING" id="675120.M2Y1D6"/>
<dbReference type="OrthoDB" id="3646241at2759"/>
<organism evidence="4 5">
    <name type="scientific">Dothistroma septosporum (strain NZE10 / CBS 128990)</name>
    <name type="common">Red band needle blight fungus</name>
    <name type="synonym">Mycosphaerella pini</name>
    <dbReference type="NCBI Taxonomy" id="675120"/>
    <lineage>
        <taxon>Eukaryota</taxon>
        <taxon>Fungi</taxon>
        <taxon>Dikarya</taxon>
        <taxon>Ascomycota</taxon>
        <taxon>Pezizomycotina</taxon>
        <taxon>Dothideomycetes</taxon>
        <taxon>Dothideomycetidae</taxon>
        <taxon>Mycosphaerellales</taxon>
        <taxon>Mycosphaerellaceae</taxon>
        <taxon>Dothistroma</taxon>
    </lineage>
</organism>
<feature type="region of interest" description="Disordered" evidence="2">
    <location>
        <begin position="126"/>
        <end position="158"/>
    </location>
</feature>
<evidence type="ECO:0000256" key="2">
    <source>
        <dbReference type="SAM" id="MobiDB-lite"/>
    </source>
</evidence>
<evidence type="ECO:0000313" key="5">
    <source>
        <dbReference type="Proteomes" id="UP000016933"/>
    </source>
</evidence>
<evidence type="ECO:0000313" key="4">
    <source>
        <dbReference type="EMBL" id="EME39119.1"/>
    </source>
</evidence>
<keyword evidence="5" id="KW-1185">Reference proteome</keyword>
<feature type="compositionally biased region" description="Acidic residues" evidence="2">
    <location>
        <begin position="126"/>
        <end position="137"/>
    </location>
</feature>
<keyword evidence="1" id="KW-0479">Metal-binding</keyword>
<dbReference type="GO" id="GO:0008270">
    <property type="term" value="F:zinc ion binding"/>
    <property type="evidence" value="ECO:0007669"/>
    <property type="project" value="UniProtKB-KW"/>
</dbReference>
<dbReference type="Proteomes" id="UP000016933">
    <property type="component" value="Unassembled WGS sequence"/>
</dbReference>
<dbReference type="InterPro" id="IPR013083">
    <property type="entry name" value="Znf_RING/FYVE/PHD"/>
</dbReference>
<proteinExistence type="predicted"/>
<keyword evidence="1" id="KW-0862">Zinc</keyword>
<feature type="domain" description="RING-type" evidence="3">
    <location>
        <begin position="22"/>
        <end position="60"/>
    </location>
</feature>
<dbReference type="Gene3D" id="3.30.40.10">
    <property type="entry name" value="Zinc/RING finger domain, C3HC4 (zinc finger)"/>
    <property type="match status" value="1"/>
</dbReference>
<evidence type="ECO:0000256" key="1">
    <source>
        <dbReference type="PROSITE-ProRule" id="PRU00175"/>
    </source>
</evidence>
<dbReference type="EMBL" id="KB446545">
    <property type="protein sequence ID" value="EME39119.1"/>
    <property type="molecule type" value="Genomic_DNA"/>
</dbReference>
<dbReference type="InterPro" id="IPR001841">
    <property type="entry name" value="Znf_RING"/>
</dbReference>
<dbReference type="HOGENOM" id="CLU_1496173_0_0_1"/>
<keyword evidence="1" id="KW-0863">Zinc-finger</keyword>
<dbReference type="AlphaFoldDB" id="M2Y1D6"/>
<sequence>MSLLHRRPFLGQLEVIQSEEECAICYESTTYSRKTACNHLFCLECSTKWCAVDNTCPNCRIILYKESSEDPVLVHLVRQFHDGREDEHIIVERRDIEAENEVDGGILAPASWLFARNRADWYEDPEENEIQETDGTEAESTAQVEVNDTDEEPQQDDFALGDSAIVEVAVITENMSELGV</sequence>
<reference evidence="5" key="1">
    <citation type="journal article" date="2012" name="PLoS Genet.">
        <title>The genomes of the fungal plant pathogens Cladosporium fulvum and Dothistroma septosporum reveal adaptation to different hosts and lifestyles but also signatures of common ancestry.</title>
        <authorList>
            <person name="de Wit P.J.G.M."/>
            <person name="van der Burgt A."/>
            <person name="Oekmen B."/>
            <person name="Stergiopoulos I."/>
            <person name="Abd-Elsalam K.A."/>
            <person name="Aerts A.L."/>
            <person name="Bahkali A.H."/>
            <person name="Beenen H.G."/>
            <person name="Chettri P."/>
            <person name="Cox M.P."/>
            <person name="Datema E."/>
            <person name="de Vries R.P."/>
            <person name="Dhillon B."/>
            <person name="Ganley A.R."/>
            <person name="Griffiths S.A."/>
            <person name="Guo Y."/>
            <person name="Hamelin R.C."/>
            <person name="Henrissat B."/>
            <person name="Kabir M.S."/>
            <person name="Jashni M.K."/>
            <person name="Kema G."/>
            <person name="Klaubauf S."/>
            <person name="Lapidus A."/>
            <person name="Levasseur A."/>
            <person name="Lindquist E."/>
            <person name="Mehrabi R."/>
            <person name="Ohm R.A."/>
            <person name="Owen T.J."/>
            <person name="Salamov A."/>
            <person name="Schwelm A."/>
            <person name="Schijlen E."/>
            <person name="Sun H."/>
            <person name="van den Burg H.A."/>
            <person name="van Ham R.C.H.J."/>
            <person name="Zhang S."/>
            <person name="Goodwin S.B."/>
            <person name="Grigoriev I.V."/>
            <person name="Collemare J."/>
            <person name="Bradshaw R.E."/>
        </authorList>
    </citation>
    <scope>NUCLEOTIDE SEQUENCE [LARGE SCALE GENOMIC DNA]</scope>
    <source>
        <strain evidence="5">NZE10 / CBS 128990</strain>
    </source>
</reference>
<name>M2Y1D6_DOTSN</name>
<gene>
    <name evidence="4" type="ORF">DOTSEDRAFT_28305</name>
</gene>
<accession>M2Y1D6</accession>
<reference evidence="4 5" key="2">
    <citation type="journal article" date="2012" name="PLoS Pathog.">
        <title>Diverse lifestyles and strategies of plant pathogenesis encoded in the genomes of eighteen Dothideomycetes fungi.</title>
        <authorList>
            <person name="Ohm R.A."/>
            <person name="Feau N."/>
            <person name="Henrissat B."/>
            <person name="Schoch C.L."/>
            <person name="Horwitz B.A."/>
            <person name="Barry K.W."/>
            <person name="Condon B.J."/>
            <person name="Copeland A.C."/>
            <person name="Dhillon B."/>
            <person name="Glaser F."/>
            <person name="Hesse C.N."/>
            <person name="Kosti I."/>
            <person name="LaButti K."/>
            <person name="Lindquist E.A."/>
            <person name="Lucas S."/>
            <person name="Salamov A.A."/>
            <person name="Bradshaw R.E."/>
            <person name="Ciuffetti L."/>
            <person name="Hamelin R.C."/>
            <person name="Kema G.H.J."/>
            <person name="Lawrence C."/>
            <person name="Scott J.A."/>
            <person name="Spatafora J.W."/>
            <person name="Turgeon B.G."/>
            <person name="de Wit P.J.G.M."/>
            <person name="Zhong S."/>
            <person name="Goodwin S.B."/>
            <person name="Grigoriev I.V."/>
        </authorList>
    </citation>
    <scope>NUCLEOTIDE SEQUENCE [LARGE SCALE GENOMIC DNA]</scope>
    <source>
        <strain evidence="5">NZE10 / CBS 128990</strain>
    </source>
</reference>